<keyword evidence="7 10" id="KW-0969">Cilium</keyword>
<dbReference type="InterPro" id="IPR019734">
    <property type="entry name" value="TPR_rpt"/>
</dbReference>
<dbReference type="GO" id="GO:0042073">
    <property type="term" value="P:intraciliary transport"/>
    <property type="evidence" value="ECO:0007669"/>
    <property type="project" value="UniProtKB-UniRule"/>
</dbReference>
<sequence>MPLTTIKDGEYTATVYKMIKEGRYGDAIHILSKEHQKHTKSRAALSLLGYCYYHMQDFTNAAECYEQLTQLHPEVEDYKLYYAQSLYGACTFPEAMKATFLLDSTTSHTKMIKLQAAIKYGEEDFSGAKTLVEQLPQDNPDYDVDLGCLLYKEGEYEEACKKFMSSMNVLGYQPDLAYNIALCYYSLKQYASALKYIAEMIERGIREHPELSIGMTTEGIDVRSVGNTLVLHETALIEAFNLKAAIEYQLKNYAAAQEALTDMPPRSEEELDPVTLHNQALMNMDTKPTEGFEKLAFLLQQNPFPPVTFGNLLLLYCKYEYFDLAADVLAENAHLTYKFLKPYLYEFLDAMITCQTAPEEAFRKFDEIAGKLTEQLRKVTKQVQEARHNRDDESLKKYVQDYDEVLERYIPVLMAQARIYWNRENYSMVEKIFHKSLEFCNEHDTWKLNVAHVLFMQDNKYKEAIGFYEPIVKKHYENILNVSAIVLANLCVSYIMTSQNEEAEELMRKIEKEEEQISYDDPDKKIFHLCIVNLVIGTLYCAKGNYDFGISRVIKSLEPYNKKLGTDTWFYAKRCFLSLLENMAKHMIMLRDSVVQECIQFLEHCELYGKDVPAIIEQPLEEDRMHIGRNTVTYESRLIKALFCEVTGWNE</sequence>
<dbReference type="PROSITE" id="PS50005">
    <property type="entry name" value="TPR"/>
    <property type="match status" value="1"/>
</dbReference>
<evidence type="ECO:0000313" key="12">
    <source>
        <dbReference type="Ensembl" id="ENSSRHP00000066783.1"/>
    </source>
</evidence>
<evidence type="ECO:0000256" key="5">
    <source>
        <dbReference type="ARBA" id="ARBA00022803"/>
    </source>
</evidence>
<accession>A0A673KQF8</accession>
<dbReference type="SUPFAM" id="SSF48452">
    <property type="entry name" value="TPR-like"/>
    <property type="match status" value="3"/>
</dbReference>
<dbReference type="Gene3D" id="1.25.40.10">
    <property type="entry name" value="Tetratricopeptide repeat domain"/>
    <property type="match status" value="3"/>
</dbReference>
<dbReference type="PANTHER" id="PTHR20931:SF0">
    <property type="entry name" value="TETRATRICOPEPTIDE REPEAT PROTEIN 30"/>
    <property type="match status" value="1"/>
</dbReference>
<reference evidence="12" key="2">
    <citation type="submission" date="2025-09" db="UniProtKB">
        <authorList>
            <consortium name="Ensembl"/>
        </authorList>
    </citation>
    <scope>IDENTIFICATION</scope>
</reference>
<evidence type="ECO:0000256" key="2">
    <source>
        <dbReference type="ARBA" id="ARBA00009522"/>
    </source>
</evidence>
<evidence type="ECO:0000256" key="3">
    <source>
        <dbReference type="ARBA" id="ARBA00022737"/>
    </source>
</evidence>
<dbReference type="GO" id="GO:0120170">
    <property type="term" value="F:intraciliary transport particle B binding"/>
    <property type="evidence" value="ECO:0007669"/>
    <property type="project" value="TreeGrafter"/>
</dbReference>
<keyword evidence="13" id="KW-1185">Reference proteome</keyword>
<keyword evidence="4 10" id="KW-0970">Cilium biogenesis/degradation</keyword>
<dbReference type="Pfam" id="PF07719">
    <property type="entry name" value="TPR_2"/>
    <property type="match status" value="1"/>
</dbReference>
<reference evidence="12" key="1">
    <citation type="submission" date="2025-08" db="UniProtKB">
        <authorList>
            <consortium name="Ensembl"/>
        </authorList>
    </citation>
    <scope>IDENTIFICATION</scope>
</reference>
<feature type="repeat" description="TPR" evidence="9">
    <location>
        <begin position="42"/>
        <end position="75"/>
    </location>
</feature>
<evidence type="ECO:0000313" key="13">
    <source>
        <dbReference type="Proteomes" id="UP000472270"/>
    </source>
</evidence>
<dbReference type="InterPro" id="IPR013105">
    <property type="entry name" value="TPR_2"/>
</dbReference>
<dbReference type="Ensembl" id="ENSSRHT00000068610.1">
    <property type="protein sequence ID" value="ENSSRHP00000066783.1"/>
    <property type="gene ID" value="ENSSRHG00000033162.1"/>
</dbReference>
<evidence type="ECO:0000256" key="6">
    <source>
        <dbReference type="ARBA" id="ARBA00023054"/>
    </source>
</evidence>
<comment type="similarity">
    <text evidence="2 10">Belongs to the TTC30/dfy-1/fleer family.</text>
</comment>
<gene>
    <name evidence="12" type="primary">LOC107733869</name>
</gene>
<dbReference type="SMART" id="SM00028">
    <property type="entry name" value="TPR"/>
    <property type="match status" value="3"/>
</dbReference>
<evidence type="ECO:0000256" key="11">
    <source>
        <dbReference type="SAM" id="Coils"/>
    </source>
</evidence>
<evidence type="ECO:0000256" key="10">
    <source>
        <dbReference type="RuleBase" id="RU367070"/>
    </source>
</evidence>
<dbReference type="FunFam" id="1.25.40.10:FF:000211">
    <property type="entry name" value="tetratricopeptide repeat protein 30B"/>
    <property type="match status" value="1"/>
</dbReference>
<dbReference type="InterPro" id="IPR039941">
    <property type="entry name" value="TT30"/>
</dbReference>
<dbReference type="GO" id="GO:0005879">
    <property type="term" value="C:axonemal microtubule"/>
    <property type="evidence" value="ECO:0007669"/>
    <property type="project" value="UniProtKB-UniRule"/>
</dbReference>
<comment type="subcellular location">
    <subcellularLocation>
        <location evidence="1 10">Cell projection</location>
        <location evidence="1 10">Cilium</location>
    </subcellularLocation>
</comment>
<keyword evidence="5 9" id="KW-0802">TPR repeat</keyword>
<organism evidence="12 13">
    <name type="scientific">Sinocyclocheilus rhinocerous</name>
    <dbReference type="NCBI Taxonomy" id="307959"/>
    <lineage>
        <taxon>Eukaryota</taxon>
        <taxon>Metazoa</taxon>
        <taxon>Chordata</taxon>
        <taxon>Craniata</taxon>
        <taxon>Vertebrata</taxon>
        <taxon>Euteleostomi</taxon>
        <taxon>Actinopterygii</taxon>
        <taxon>Neopterygii</taxon>
        <taxon>Teleostei</taxon>
        <taxon>Ostariophysi</taxon>
        <taxon>Cypriniformes</taxon>
        <taxon>Cyprinidae</taxon>
        <taxon>Cyprininae</taxon>
        <taxon>Sinocyclocheilus</taxon>
    </lineage>
</organism>
<evidence type="ECO:0000256" key="7">
    <source>
        <dbReference type="ARBA" id="ARBA00023069"/>
    </source>
</evidence>
<dbReference type="RefSeq" id="XP_016401184.1">
    <property type="nucleotide sequence ID" value="XM_016545698.1"/>
</dbReference>
<dbReference type="Proteomes" id="UP000472270">
    <property type="component" value="Unassembled WGS sequence"/>
</dbReference>
<comment type="function">
    <text evidence="10">Required for polyglutamylation of axonemal tubulin. Plays a role in anterograde intraflagellar transport (IFT), the process by which cilia precursors are transported from the base of the cilium to the site of their incorporation at the tip.</text>
</comment>
<dbReference type="GeneID" id="107733869"/>
<dbReference type="PANTHER" id="PTHR20931">
    <property type="entry name" value="TETRATRICOPEPTIDE REPEAT PROTEIN 30"/>
    <property type="match status" value="1"/>
</dbReference>
<name>A0A673KQF8_9TELE</name>
<keyword evidence="8 10" id="KW-0966">Cell projection</keyword>
<feature type="coiled-coil region" evidence="11">
    <location>
        <begin position="369"/>
        <end position="396"/>
    </location>
</feature>
<dbReference type="FunFam" id="1.25.40.10:FF:000226">
    <property type="entry name" value="Tetratricopeptide repeat protein 30A"/>
    <property type="match status" value="1"/>
</dbReference>
<dbReference type="InterPro" id="IPR011990">
    <property type="entry name" value="TPR-like_helical_dom_sf"/>
</dbReference>
<proteinExistence type="inferred from homology"/>
<keyword evidence="6 11" id="KW-0175">Coiled coil</keyword>
<evidence type="ECO:0000256" key="4">
    <source>
        <dbReference type="ARBA" id="ARBA00022794"/>
    </source>
</evidence>
<evidence type="ECO:0000256" key="9">
    <source>
        <dbReference type="PROSITE-ProRule" id="PRU00339"/>
    </source>
</evidence>
<evidence type="ECO:0000256" key="1">
    <source>
        <dbReference type="ARBA" id="ARBA00004138"/>
    </source>
</evidence>
<keyword evidence="3" id="KW-0677">Repeat</keyword>
<dbReference type="AlphaFoldDB" id="A0A673KQF8"/>
<protein>
    <recommendedName>
        <fullName evidence="10">Tetratricopeptide repeat protein 30</fullName>
    </recommendedName>
</protein>
<evidence type="ECO:0000256" key="8">
    <source>
        <dbReference type="ARBA" id="ARBA00023273"/>
    </source>
</evidence>
<dbReference type="GO" id="GO:0030992">
    <property type="term" value="C:intraciliary transport particle B"/>
    <property type="evidence" value="ECO:0007669"/>
    <property type="project" value="TreeGrafter"/>
</dbReference>